<evidence type="ECO:0000256" key="1">
    <source>
        <dbReference type="RuleBase" id="RU363076"/>
    </source>
</evidence>
<dbReference type="Pfam" id="PF02104">
    <property type="entry name" value="SURF1"/>
    <property type="match status" value="1"/>
</dbReference>
<comment type="similarity">
    <text evidence="1">Belongs to the SURF1 family.</text>
</comment>
<name>A0ABT5EXJ2_9BACT</name>
<accession>A0ABT5EXJ2</accession>
<organism evidence="3 4">
    <name type="scientific">Polyangium mundeleinium</name>
    <dbReference type="NCBI Taxonomy" id="2995306"/>
    <lineage>
        <taxon>Bacteria</taxon>
        <taxon>Pseudomonadati</taxon>
        <taxon>Myxococcota</taxon>
        <taxon>Polyangia</taxon>
        <taxon>Polyangiales</taxon>
        <taxon>Polyangiaceae</taxon>
        <taxon>Polyangium</taxon>
    </lineage>
</organism>
<keyword evidence="1" id="KW-0472">Membrane</keyword>
<evidence type="ECO:0000313" key="3">
    <source>
        <dbReference type="EMBL" id="MDC0746541.1"/>
    </source>
</evidence>
<protein>
    <recommendedName>
        <fullName evidence="1">SURF1-like protein</fullName>
    </recommendedName>
</protein>
<keyword evidence="4" id="KW-1185">Reference proteome</keyword>
<dbReference type="PROSITE" id="PS51257">
    <property type="entry name" value="PROKAR_LIPOPROTEIN"/>
    <property type="match status" value="1"/>
</dbReference>
<feature type="signal peptide" evidence="2">
    <location>
        <begin position="1"/>
        <end position="21"/>
    </location>
</feature>
<comment type="caution">
    <text evidence="3">The sequence shown here is derived from an EMBL/GenBank/DDBJ whole genome shotgun (WGS) entry which is preliminary data.</text>
</comment>
<proteinExistence type="inferred from homology"/>
<reference evidence="3 4" key="1">
    <citation type="submission" date="2022-11" db="EMBL/GenBank/DDBJ databases">
        <title>Minimal conservation of predation-associated metabolite biosynthetic gene clusters underscores biosynthetic potential of Myxococcota including descriptions for ten novel species: Archangium lansinium sp. nov., Myxococcus landrumus sp. nov., Nannocystis bai.</title>
        <authorList>
            <person name="Ahearne A."/>
            <person name="Stevens C."/>
            <person name="Dowd S."/>
        </authorList>
    </citation>
    <scope>NUCLEOTIDE SEQUENCE [LARGE SCALE GENOMIC DNA]</scope>
    <source>
        <strain evidence="3 4">RJM3</strain>
    </source>
</reference>
<keyword evidence="2" id="KW-0732">Signal</keyword>
<feature type="chain" id="PRO_5045328388" description="SURF1-like protein" evidence="2">
    <location>
        <begin position="22"/>
        <end position="248"/>
    </location>
</feature>
<keyword evidence="1" id="KW-1003">Cell membrane</keyword>
<dbReference type="RefSeq" id="WP_271924919.1">
    <property type="nucleotide sequence ID" value="NZ_JAQNDO010000001.1"/>
</dbReference>
<gene>
    <name evidence="3" type="ORF">POL67_34760</name>
</gene>
<dbReference type="Proteomes" id="UP001221411">
    <property type="component" value="Unassembled WGS sequence"/>
</dbReference>
<evidence type="ECO:0000313" key="4">
    <source>
        <dbReference type="Proteomes" id="UP001221411"/>
    </source>
</evidence>
<comment type="subcellular location">
    <subcellularLocation>
        <location evidence="1">Cell membrane</location>
        <topology evidence="1">Multi-pass membrane protein</topology>
    </subcellularLocation>
</comment>
<dbReference type="EMBL" id="JAQNDO010000001">
    <property type="protein sequence ID" value="MDC0746541.1"/>
    <property type="molecule type" value="Genomic_DNA"/>
</dbReference>
<dbReference type="InterPro" id="IPR002994">
    <property type="entry name" value="Surf1/Shy1"/>
</dbReference>
<evidence type="ECO:0000256" key="2">
    <source>
        <dbReference type="SAM" id="SignalP"/>
    </source>
</evidence>
<sequence>MCAQLRWLATLILLAACGTNAEGINVGSKDAGARVQPVGPPHEAAAPTAVASVASPVPAPSVSALDAAHPERQTKVWIIAEDVRLSETQARPHGPPPAKGACFDISKAKPRIAPAWQIDRCSTVRGYWGIGAVLVPETQAGVAGYRVLRPFRFVRERNPSLGWPSWYALDAIIVDNGWIEAKSLDSLSLPTERKDPLFEDPVTIKGTLRKPPSNISRLWEHFDNVRELLDLAPYGQNSLPILIEVNGP</sequence>